<dbReference type="AlphaFoldDB" id="A0AAV6GI57"/>
<dbReference type="PANTHER" id="PTHR11188:SF16">
    <property type="entry name" value="ARRESTIN DOMAIN-CONTAINING PROTEIN 4"/>
    <property type="match status" value="1"/>
</dbReference>
<dbReference type="Gene3D" id="2.60.40.640">
    <property type="match status" value="2"/>
</dbReference>
<dbReference type="SMART" id="SM01017">
    <property type="entry name" value="Arrestin_C"/>
    <property type="match status" value="1"/>
</dbReference>
<dbReference type="Proteomes" id="UP000823561">
    <property type="component" value="Chromosome 11"/>
</dbReference>
<evidence type="ECO:0000256" key="2">
    <source>
        <dbReference type="SAM" id="MobiDB-lite"/>
    </source>
</evidence>
<protein>
    <recommendedName>
        <fullName evidence="3">Arrestin C-terminal-like domain-containing protein</fullName>
    </recommendedName>
</protein>
<dbReference type="Pfam" id="PF02752">
    <property type="entry name" value="Arrestin_C"/>
    <property type="match status" value="1"/>
</dbReference>
<organism evidence="4 5">
    <name type="scientific">Alosa alosa</name>
    <name type="common">allis shad</name>
    <dbReference type="NCBI Taxonomy" id="278164"/>
    <lineage>
        <taxon>Eukaryota</taxon>
        <taxon>Metazoa</taxon>
        <taxon>Chordata</taxon>
        <taxon>Craniata</taxon>
        <taxon>Vertebrata</taxon>
        <taxon>Euteleostomi</taxon>
        <taxon>Actinopterygii</taxon>
        <taxon>Neopterygii</taxon>
        <taxon>Teleostei</taxon>
        <taxon>Clupei</taxon>
        <taxon>Clupeiformes</taxon>
        <taxon>Clupeoidei</taxon>
        <taxon>Clupeidae</taxon>
        <taxon>Alosa</taxon>
    </lineage>
</organism>
<accession>A0AAV6GI57</accession>
<feature type="region of interest" description="Disordered" evidence="2">
    <location>
        <begin position="382"/>
        <end position="411"/>
    </location>
</feature>
<comment type="similarity">
    <text evidence="1">Belongs to the arrestin family.</text>
</comment>
<dbReference type="PANTHER" id="PTHR11188">
    <property type="entry name" value="ARRESTIN DOMAIN CONTAINING PROTEIN"/>
    <property type="match status" value="1"/>
</dbReference>
<dbReference type="InterPro" id="IPR011022">
    <property type="entry name" value="Arrestin_C-like"/>
</dbReference>
<dbReference type="EMBL" id="JADWDJ010000011">
    <property type="protein sequence ID" value="KAG5273141.1"/>
    <property type="molecule type" value="Genomic_DNA"/>
</dbReference>
<dbReference type="GO" id="GO:0005737">
    <property type="term" value="C:cytoplasm"/>
    <property type="evidence" value="ECO:0007669"/>
    <property type="project" value="TreeGrafter"/>
</dbReference>
<feature type="domain" description="Arrestin C-terminal-like" evidence="3">
    <location>
        <begin position="211"/>
        <end position="338"/>
    </location>
</feature>
<dbReference type="Pfam" id="PF00339">
    <property type="entry name" value="Arrestin_N"/>
    <property type="match status" value="1"/>
</dbReference>
<dbReference type="InterPro" id="IPR014752">
    <property type="entry name" value="Arrestin-like_C"/>
</dbReference>
<dbReference type="InterPro" id="IPR050357">
    <property type="entry name" value="Arrestin_domain-protein"/>
</dbReference>
<evidence type="ECO:0000256" key="1">
    <source>
        <dbReference type="ARBA" id="ARBA00005298"/>
    </source>
</evidence>
<dbReference type="InterPro" id="IPR011021">
    <property type="entry name" value="Arrestin-like_N"/>
</dbReference>
<dbReference type="GO" id="GO:1990756">
    <property type="term" value="F:ubiquitin-like ligase-substrate adaptor activity"/>
    <property type="evidence" value="ECO:0007669"/>
    <property type="project" value="TreeGrafter"/>
</dbReference>
<proteinExistence type="inferred from homology"/>
<dbReference type="GO" id="GO:0015031">
    <property type="term" value="P:protein transport"/>
    <property type="evidence" value="ECO:0007669"/>
    <property type="project" value="TreeGrafter"/>
</dbReference>
<dbReference type="SUPFAM" id="SSF81296">
    <property type="entry name" value="E set domains"/>
    <property type="match status" value="2"/>
</dbReference>
<evidence type="ECO:0000313" key="4">
    <source>
        <dbReference type="EMBL" id="KAG5273141.1"/>
    </source>
</evidence>
<keyword evidence="5" id="KW-1185">Reference proteome</keyword>
<dbReference type="InterPro" id="IPR014756">
    <property type="entry name" value="Ig_E-set"/>
</dbReference>
<comment type="caution">
    <text evidence="4">The sequence shown here is derived from an EMBL/GenBank/DDBJ whole genome shotgun (WGS) entry which is preliminary data.</text>
</comment>
<name>A0AAV6GI57_9TELE</name>
<evidence type="ECO:0000259" key="3">
    <source>
        <dbReference type="SMART" id="SM01017"/>
    </source>
</evidence>
<sequence>MSTCKPASLIGGIACITQSYYPRVKGFIMQDQVKTLHIVLTNEPRSVYCAGETVSGHVLVEVSEVTNIKGIKLEVSGLAQVCWNEGPQRKSLLSSARTPLSHNVKEEIECLSIAQIICEPTGSEEWICLSAGRHAFPFQFELPTRPLLSSFSGKYGSVRYWMTAVLQRPTHHNTTVSRDFPVVAHVDVNSPHLLCPVSKNGEKMIGAWIFTSGPISLRVDIERKGYCNGESIPIYAEIENCSSRLIVPKAVIYQTQTYLSGGKSRSCRQAMASVRGNHLASGSSETWNGKPLKIPPVSPSILNSSIIRVEYSLAVIIQIPGARKLEVELPVVVGTIPYYGIGSRSSSVGSQFSADMSWLTLALPDLPEAPPNYADIVTEAEFDQHSPSSQQSEELERQLGGPALPTSRSSDSSPLLFTLSWIHTHHKAKFD</sequence>
<evidence type="ECO:0000313" key="5">
    <source>
        <dbReference type="Proteomes" id="UP000823561"/>
    </source>
</evidence>
<gene>
    <name evidence="4" type="ORF">AALO_G00148100</name>
</gene>
<dbReference type="GO" id="GO:0005886">
    <property type="term" value="C:plasma membrane"/>
    <property type="evidence" value="ECO:0007669"/>
    <property type="project" value="TreeGrafter"/>
</dbReference>
<reference evidence="4" key="1">
    <citation type="submission" date="2020-10" db="EMBL/GenBank/DDBJ databases">
        <title>Chromosome-scale genome assembly of the Allis shad, Alosa alosa.</title>
        <authorList>
            <person name="Margot Z."/>
            <person name="Christophe K."/>
            <person name="Cabau C."/>
            <person name="Louis A."/>
            <person name="Berthelot C."/>
            <person name="Parey E."/>
            <person name="Roest Crollius H."/>
            <person name="Montfort J."/>
            <person name="Robinson-Rechavi M."/>
            <person name="Bucao C."/>
            <person name="Bouchez O."/>
            <person name="Gislard M."/>
            <person name="Lluch J."/>
            <person name="Milhes M."/>
            <person name="Lampietro C."/>
            <person name="Lopez Roques C."/>
            <person name="Donnadieu C."/>
            <person name="Braasch I."/>
            <person name="Desvignes T."/>
            <person name="Postlethwait J."/>
            <person name="Bobe J."/>
            <person name="Guiguen Y."/>
        </authorList>
    </citation>
    <scope>NUCLEOTIDE SEQUENCE</scope>
    <source>
        <strain evidence="4">M-15738</strain>
        <tissue evidence="4">Blood</tissue>
    </source>
</reference>
<dbReference type="GO" id="GO:0007399">
    <property type="term" value="P:nervous system development"/>
    <property type="evidence" value="ECO:0007669"/>
    <property type="project" value="UniProtKB-ARBA"/>
</dbReference>